<evidence type="ECO:0000256" key="6">
    <source>
        <dbReference type="ARBA" id="ARBA00048336"/>
    </source>
</evidence>
<organism evidence="9 10">
    <name type="scientific">Durusdinium trenchii</name>
    <dbReference type="NCBI Taxonomy" id="1381693"/>
    <lineage>
        <taxon>Eukaryota</taxon>
        <taxon>Sar</taxon>
        <taxon>Alveolata</taxon>
        <taxon>Dinophyceae</taxon>
        <taxon>Suessiales</taxon>
        <taxon>Symbiodiniaceae</taxon>
        <taxon>Durusdinium</taxon>
    </lineage>
</organism>
<keyword evidence="10" id="KW-1185">Reference proteome</keyword>
<dbReference type="InterPro" id="IPR000387">
    <property type="entry name" value="Tyr_Pase_dom"/>
</dbReference>
<dbReference type="PANTHER" id="PTHR45682:SF5">
    <property type="entry name" value="DUAL SPECIFICITY PROTEIN PHOSPHATASE"/>
    <property type="match status" value="1"/>
</dbReference>
<dbReference type="PROSITE" id="PS00383">
    <property type="entry name" value="TYR_PHOSPHATASE_1"/>
    <property type="match status" value="1"/>
</dbReference>
<dbReference type="Gene3D" id="3.90.190.10">
    <property type="entry name" value="Protein tyrosine phosphatase superfamily"/>
    <property type="match status" value="1"/>
</dbReference>
<dbReference type="InterPro" id="IPR020405">
    <property type="entry name" value="Atypical_DUSP_subfamA"/>
</dbReference>
<proteinExistence type="inferred from homology"/>
<dbReference type="PROSITE" id="PS50054">
    <property type="entry name" value="TYR_PHOSPHATASE_DUAL"/>
    <property type="match status" value="1"/>
</dbReference>
<dbReference type="CDD" id="cd14498">
    <property type="entry name" value="DSP"/>
    <property type="match status" value="1"/>
</dbReference>
<evidence type="ECO:0000256" key="4">
    <source>
        <dbReference type="ARBA" id="ARBA00022912"/>
    </source>
</evidence>
<evidence type="ECO:0000313" key="9">
    <source>
        <dbReference type="EMBL" id="CAK9004044.1"/>
    </source>
</evidence>
<evidence type="ECO:0000256" key="1">
    <source>
        <dbReference type="ARBA" id="ARBA00008601"/>
    </source>
</evidence>
<evidence type="ECO:0000256" key="5">
    <source>
        <dbReference type="ARBA" id="ARBA00047761"/>
    </source>
</evidence>
<feature type="domain" description="Tyrosine-protein phosphatase" evidence="7">
    <location>
        <begin position="42"/>
        <end position="188"/>
    </location>
</feature>
<dbReference type="Proteomes" id="UP001642464">
    <property type="component" value="Unassembled WGS sequence"/>
</dbReference>
<dbReference type="SMART" id="SM00195">
    <property type="entry name" value="DSPc"/>
    <property type="match status" value="1"/>
</dbReference>
<sequence>MTTAGACVPELGSLSEKEGAVLKDFQSLLRLNLSYIEPLSTVPAELLPHLFLGSRDDAVNAKVLQSLGITHVLNCAASTVRTGAAFYAPFGIEYSEFVAQDEQGYNIMQHYDLLANLANAVAEKKGRLFVHCEAGVNRSGSLCLAYHAATSGMTLLESAQHCKARRGRICTNPAFQLQVFGFARKHQLPL</sequence>
<reference evidence="9 10" key="1">
    <citation type="submission" date="2024-02" db="EMBL/GenBank/DDBJ databases">
        <authorList>
            <person name="Chen Y."/>
            <person name="Shah S."/>
            <person name="Dougan E. K."/>
            <person name="Thang M."/>
            <person name="Chan C."/>
        </authorList>
    </citation>
    <scope>NUCLEOTIDE SEQUENCE [LARGE SCALE GENOMIC DNA]</scope>
</reference>
<evidence type="ECO:0000259" key="7">
    <source>
        <dbReference type="PROSITE" id="PS50054"/>
    </source>
</evidence>
<protein>
    <recommendedName>
        <fullName evidence="2">protein-serine/threonine phosphatase</fullName>
        <ecNumber evidence="2">3.1.3.16</ecNumber>
    </recommendedName>
</protein>
<dbReference type="PANTHER" id="PTHR45682">
    <property type="entry name" value="AGAP008228-PA"/>
    <property type="match status" value="1"/>
</dbReference>
<dbReference type="EC" id="3.1.3.16" evidence="2"/>
<keyword evidence="3" id="KW-0378">Hydrolase</keyword>
<feature type="domain" description="Tyrosine specific protein phosphatases" evidence="8">
    <location>
        <begin position="108"/>
        <end position="166"/>
    </location>
</feature>
<evidence type="ECO:0000256" key="3">
    <source>
        <dbReference type="ARBA" id="ARBA00022801"/>
    </source>
</evidence>
<evidence type="ECO:0000259" key="8">
    <source>
        <dbReference type="PROSITE" id="PS50056"/>
    </source>
</evidence>
<dbReference type="GO" id="GO:0016301">
    <property type="term" value="F:kinase activity"/>
    <property type="evidence" value="ECO:0007669"/>
    <property type="project" value="UniProtKB-KW"/>
</dbReference>
<comment type="catalytic activity">
    <reaction evidence="6">
        <text>O-phospho-L-threonyl-[protein] + H2O = L-threonyl-[protein] + phosphate</text>
        <dbReference type="Rhea" id="RHEA:47004"/>
        <dbReference type="Rhea" id="RHEA-COMP:11060"/>
        <dbReference type="Rhea" id="RHEA-COMP:11605"/>
        <dbReference type="ChEBI" id="CHEBI:15377"/>
        <dbReference type="ChEBI" id="CHEBI:30013"/>
        <dbReference type="ChEBI" id="CHEBI:43474"/>
        <dbReference type="ChEBI" id="CHEBI:61977"/>
        <dbReference type="EC" id="3.1.3.16"/>
    </reaction>
</comment>
<evidence type="ECO:0000313" key="10">
    <source>
        <dbReference type="Proteomes" id="UP001642464"/>
    </source>
</evidence>
<dbReference type="PROSITE" id="PS50056">
    <property type="entry name" value="TYR_PHOSPHATASE_2"/>
    <property type="match status" value="1"/>
</dbReference>
<keyword evidence="9" id="KW-0808">Transferase</keyword>
<dbReference type="EMBL" id="CAXAMM010004558">
    <property type="protein sequence ID" value="CAK9004044.1"/>
    <property type="molecule type" value="Genomic_DNA"/>
</dbReference>
<comment type="catalytic activity">
    <reaction evidence="5">
        <text>O-phospho-L-seryl-[protein] + H2O = L-seryl-[protein] + phosphate</text>
        <dbReference type="Rhea" id="RHEA:20629"/>
        <dbReference type="Rhea" id="RHEA-COMP:9863"/>
        <dbReference type="Rhea" id="RHEA-COMP:11604"/>
        <dbReference type="ChEBI" id="CHEBI:15377"/>
        <dbReference type="ChEBI" id="CHEBI:29999"/>
        <dbReference type="ChEBI" id="CHEBI:43474"/>
        <dbReference type="ChEBI" id="CHEBI:83421"/>
        <dbReference type="EC" id="3.1.3.16"/>
    </reaction>
</comment>
<dbReference type="InterPro" id="IPR000340">
    <property type="entry name" value="Dual-sp_phosphatase_cat-dom"/>
</dbReference>
<dbReference type="InterPro" id="IPR020422">
    <property type="entry name" value="TYR_PHOSPHATASE_DUAL_dom"/>
</dbReference>
<name>A0ABP0IRH6_9DINO</name>
<dbReference type="InterPro" id="IPR029021">
    <property type="entry name" value="Prot-tyrosine_phosphatase-like"/>
</dbReference>
<gene>
    <name evidence="9" type="ORF">SCF082_LOCUS8017</name>
</gene>
<keyword evidence="4" id="KW-0904">Protein phosphatase</keyword>
<dbReference type="Pfam" id="PF00782">
    <property type="entry name" value="DSPc"/>
    <property type="match status" value="1"/>
</dbReference>
<comment type="caution">
    <text evidence="9">The sequence shown here is derived from an EMBL/GenBank/DDBJ whole genome shotgun (WGS) entry which is preliminary data.</text>
</comment>
<comment type="similarity">
    <text evidence="1">Belongs to the protein-tyrosine phosphatase family. Non-receptor class dual specificity subfamily.</text>
</comment>
<evidence type="ECO:0000256" key="2">
    <source>
        <dbReference type="ARBA" id="ARBA00013081"/>
    </source>
</evidence>
<accession>A0ABP0IRH6</accession>
<dbReference type="SUPFAM" id="SSF52799">
    <property type="entry name" value="(Phosphotyrosine protein) phosphatases II"/>
    <property type="match status" value="1"/>
</dbReference>
<keyword evidence="9" id="KW-0418">Kinase</keyword>
<dbReference type="InterPro" id="IPR016130">
    <property type="entry name" value="Tyr_Pase_AS"/>
</dbReference>